<dbReference type="Pfam" id="PF06985">
    <property type="entry name" value="HET"/>
    <property type="match status" value="1"/>
</dbReference>
<protein>
    <submittedName>
        <fullName evidence="2">Heterokaryon incompatibility protein-domain-containing protein</fullName>
    </submittedName>
</protein>
<organism evidence="2 3">
    <name type="scientific">Aspergillus transmontanensis</name>
    <dbReference type="NCBI Taxonomy" id="1034304"/>
    <lineage>
        <taxon>Eukaryota</taxon>
        <taxon>Fungi</taxon>
        <taxon>Dikarya</taxon>
        <taxon>Ascomycota</taxon>
        <taxon>Pezizomycotina</taxon>
        <taxon>Eurotiomycetes</taxon>
        <taxon>Eurotiomycetidae</taxon>
        <taxon>Eurotiales</taxon>
        <taxon>Aspergillaceae</taxon>
        <taxon>Aspergillus</taxon>
        <taxon>Aspergillus subgen. Circumdati</taxon>
    </lineage>
</organism>
<proteinExistence type="predicted"/>
<gene>
    <name evidence="2" type="ORF">BDV41DRAFT_531896</name>
</gene>
<sequence length="555" mass="63676">MVRGSWFPTRLLHLVRDSHGILVKLIISKEASIRGRRYMTLSHRWPINADHRLMLTKSTFEQLQRGIDYRKLPRSFQESMELACCLGVNYIWIDSLCIHQDKDDLSDWEKEAVTMHKVYSHSFLNISATFSYDGTESLFNRPNTWTTTRPTQVKVNVNGTPRHAHLIPGDIWNDEITDAPLNKRGWVFQERFLARRVLHFGRSQLAWECCEWEALEMFPNGVPFTFIAGSNSKSSVIAARNRIRYKPCLNSNHKASMALYDSSTVTEFIKWRNGIVEDYSKCQFTFYRDKLVAFGGVARSNILTLDSPDRYIVGMWERSMIYDLAWQRIHTMALSPPARQTQELHVPSWSWASFRGEVVFPHILPTKSMSHFATLVDIIGTPDQELQVDQGSFKGVSLQLECFVFEISLLPSDDEEINGIKLNQFNMVFMQENAVLEDSVGTVIDLDKDDPSIPRGKTLQMLAQEGRLFLVPLYATFNLRAMIVARLGHTGRTYCRLGAFEVAIYWESFEPTDIGQSSRQPGWGANLQAVGLKSFMDKTPKVLNGNAHYQRIEII</sequence>
<dbReference type="AlphaFoldDB" id="A0A5N6W2U5"/>
<dbReference type="InterPro" id="IPR010730">
    <property type="entry name" value="HET"/>
</dbReference>
<dbReference type="PANTHER" id="PTHR33112:SF10">
    <property type="entry name" value="TOL"/>
    <property type="match status" value="1"/>
</dbReference>
<reference evidence="3" key="1">
    <citation type="submission" date="2019-04" db="EMBL/GenBank/DDBJ databases">
        <title>Friends and foes A comparative genomics studyof 23 Aspergillus species from section Flavi.</title>
        <authorList>
            <consortium name="DOE Joint Genome Institute"/>
            <person name="Kjaerbolling I."/>
            <person name="Vesth T."/>
            <person name="Frisvad J.C."/>
            <person name="Nybo J.L."/>
            <person name="Theobald S."/>
            <person name="Kildgaard S."/>
            <person name="Isbrandt T."/>
            <person name="Kuo A."/>
            <person name="Sato A."/>
            <person name="Lyhne E.K."/>
            <person name="Kogle M.E."/>
            <person name="Wiebenga A."/>
            <person name="Kun R.S."/>
            <person name="Lubbers R.J."/>
            <person name="Makela M.R."/>
            <person name="Barry K."/>
            <person name="Chovatia M."/>
            <person name="Clum A."/>
            <person name="Daum C."/>
            <person name="Haridas S."/>
            <person name="He G."/>
            <person name="LaButti K."/>
            <person name="Lipzen A."/>
            <person name="Mondo S."/>
            <person name="Riley R."/>
            <person name="Salamov A."/>
            <person name="Simmons B.A."/>
            <person name="Magnuson J.K."/>
            <person name="Henrissat B."/>
            <person name="Mortensen U.H."/>
            <person name="Larsen T.O."/>
            <person name="Devries R.P."/>
            <person name="Grigoriev I.V."/>
            <person name="Machida M."/>
            <person name="Baker S.E."/>
            <person name="Andersen M.R."/>
        </authorList>
    </citation>
    <scope>NUCLEOTIDE SEQUENCE [LARGE SCALE GENOMIC DNA]</scope>
    <source>
        <strain evidence="3">CBS 130015</strain>
    </source>
</reference>
<accession>A0A5N6W2U5</accession>
<name>A0A5N6W2U5_9EURO</name>
<keyword evidence="3" id="KW-1185">Reference proteome</keyword>
<dbReference type="Proteomes" id="UP000325433">
    <property type="component" value="Unassembled WGS sequence"/>
</dbReference>
<evidence type="ECO:0000313" key="3">
    <source>
        <dbReference type="Proteomes" id="UP000325433"/>
    </source>
</evidence>
<dbReference type="PANTHER" id="PTHR33112">
    <property type="entry name" value="DOMAIN PROTEIN, PUTATIVE-RELATED"/>
    <property type="match status" value="1"/>
</dbReference>
<feature type="domain" description="Heterokaryon incompatibility" evidence="1">
    <location>
        <begin position="38"/>
        <end position="190"/>
    </location>
</feature>
<evidence type="ECO:0000259" key="1">
    <source>
        <dbReference type="Pfam" id="PF06985"/>
    </source>
</evidence>
<evidence type="ECO:0000313" key="2">
    <source>
        <dbReference type="EMBL" id="KAE8315105.1"/>
    </source>
</evidence>
<dbReference type="EMBL" id="ML738314">
    <property type="protein sequence ID" value="KAE8315105.1"/>
    <property type="molecule type" value="Genomic_DNA"/>
</dbReference>